<keyword evidence="3 4" id="KW-0012">Acyltransferase</keyword>
<reference evidence="6 7" key="1">
    <citation type="submission" date="2023-07" db="EMBL/GenBank/DDBJ databases">
        <title>Sorghum-associated microbial communities from plants grown in Nebraska, USA.</title>
        <authorList>
            <person name="Schachtman D."/>
        </authorList>
    </citation>
    <scope>NUCLEOTIDE SEQUENCE [LARGE SCALE GENOMIC DNA]</scope>
    <source>
        <strain evidence="6 7">CC523</strain>
    </source>
</reference>
<dbReference type="Pfam" id="PF00583">
    <property type="entry name" value="Acetyltransf_1"/>
    <property type="match status" value="1"/>
</dbReference>
<evidence type="ECO:0000256" key="3">
    <source>
        <dbReference type="ARBA" id="ARBA00023315"/>
    </source>
</evidence>
<comment type="similarity">
    <text evidence="4">Belongs to the acetyltransferase family. MshD subfamily.</text>
</comment>
<feature type="binding site" evidence="4">
    <location>
        <position position="240"/>
    </location>
    <ligand>
        <name>1D-myo-inositol 2-(L-cysteinylamino)-2-deoxy-alpha-D-glucopyranoside</name>
        <dbReference type="ChEBI" id="CHEBI:58887"/>
    </ligand>
</feature>
<dbReference type="Pfam" id="PF13508">
    <property type="entry name" value="Acetyltransf_7"/>
    <property type="match status" value="1"/>
</dbReference>
<dbReference type="PANTHER" id="PTHR43617">
    <property type="entry name" value="L-AMINO ACID N-ACETYLTRANSFERASE"/>
    <property type="match status" value="1"/>
</dbReference>
<dbReference type="Gene3D" id="3.40.630.30">
    <property type="match status" value="1"/>
</dbReference>
<organism evidence="6 7">
    <name type="scientific">Paenarthrobacter nicotinovorans</name>
    <name type="common">Arthrobacter nicotinovorans</name>
    <dbReference type="NCBI Taxonomy" id="29320"/>
    <lineage>
        <taxon>Bacteria</taxon>
        <taxon>Bacillati</taxon>
        <taxon>Actinomycetota</taxon>
        <taxon>Actinomycetes</taxon>
        <taxon>Micrococcales</taxon>
        <taxon>Micrococcaceae</taxon>
        <taxon>Paenarthrobacter</taxon>
    </lineage>
</organism>
<evidence type="ECO:0000313" key="6">
    <source>
        <dbReference type="EMBL" id="MDQ0100807.1"/>
    </source>
</evidence>
<keyword evidence="7" id="KW-1185">Reference proteome</keyword>
<comment type="catalytic activity">
    <reaction evidence="4">
        <text>1D-myo-inositol 2-(L-cysteinylamino)-2-deoxy-alpha-D-glucopyranoside + acetyl-CoA = mycothiol + CoA + H(+)</text>
        <dbReference type="Rhea" id="RHEA:26172"/>
        <dbReference type="ChEBI" id="CHEBI:15378"/>
        <dbReference type="ChEBI" id="CHEBI:16768"/>
        <dbReference type="ChEBI" id="CHEBI:57287"/>
        <dbReference type="ChEBI" id="CHEBI:57288"/>
        <dbReference type="ChEBI" id="CHEBI:58887"/>
        <dbReference type="EC" id="2.3.1.189"/>
    </reaction>
</comment>
<dbReference type="SUPFAM" id="SSF55729">
    <property type="entry name" value="Acyl-CoA N-acyltransferases (Nat)"/>
    <property type="match status" value="2"/>
</dbReference>
<dbReference type="EC" id="2.3.1.189" evidence="4"/>
<dbReference type="Proteomes" id="UP001244563">
    <property type="component" value="Unassembled WGS sequence"/>
</dbReference>
<dbReference type="EMBL" id="JAUSSW010000001">
    <property type="protein sequence ID" value="MDQ0100807.1"/>
    <property type="molecule type" value="Genomic_DNA"/>
</dbReference>
<feature type="domain" description="N-acetyltransferase" evidence="5">
    <location>
        <begin position="24"/>
        <end position="176"/>
    </location>
</feature>
<dbReference type="InterPro" id="IPR016181">
    <property type="entry name" value="Acyl_CoA_acyltransferase"/>
</dbReference>
<comment type="caution">
    <text evidence="4">Lacks conserved residue(s) required for the propagation of feature annotation.</text>
</comment>
<dbReference type="InterPro" id="IPR017813">
    <property type="entry name" value="Mycothiol_AcTrfase"/>
</dbReference>
<feature type="binding site" evidence="4">
    <location>
        <begin position="264"/>
        <end position="270"/>
    </location>
    <ligand>
        <name>acetyl-CoA</name>
        <dbReference type="ChEBI" id="CHEBI:57288"/>
        <label>2</label>
    </ligand>
</feature>
<keyword evidence="1 4" id="KW-0808">Transferase</keyword>
<evidence type="ECO:0000259" key="5">
    <source>
        <dbReference type="PROSITE" id="PS51186"/>
    </source>
</evidence>
<feature type="binding site" evidence="4">
    <location>
        <begin position="98"/>
        <end position="100"/>
    </location>
    <ligand>
        <name>acetyl-CoA</name>
        <dbReference type="ChEBI" id="CHEBI:57288"/>
        <label>1</label>
    </ligand>
</feature>
<keyword evidence="2 4" id="KW-0677">Repeat</keyword>
<protein>
    <recommendedName>
        <fullName evidence="4">Mycothiol acetyltransferase</fullName>
        <shortName evidence="4">MSH acetyltransferase</shortName>
        <ecNumber evidence="4">2.3.1.189</ecNumber>
    </recommendedName>
    <alternativeName>
        <fullName evidence="4">Mycothiol synthase</fullName>
    </alternativeName>
</protein>
<comment type="caution">
    <text evidence="6">The sequence shown here is derived from an EMBL/GenBank/DDBJ whole genome shotgun (WGS) entry which is preliminary data.</text>
</comment>
<feature type="binding site" evidence="4">
    <location>
        <position position="200"/>
    </location>
    <ligand>
        <name>1D-myo-inositol 2-(L-cysteinylamino)-2-deoxy-alpha-D-glucopyranoside</name>
        <dbReference type="ChEBI" id="CHEBI:58887"/>
    </ligand>
</feature>
<dbReference type="PIRSF" id="PIRSF021524">
    <property type="entry name" value="MSH_acetyltransferase"/>
    <property type="match status" value="1"/>
</dbReference>
<dbReference type="HAMAP" id="MF_01698">
    <property type="entry name" value="MshD"/>
    <property type="match status" value="1"/>
</dbReference>
<proteinExistence type="inferred from homology"/>
<feature type="binding site" evidence="4">
    <location>
        <position position="291"/>
    </location>
    <ligand>
        <name>1D-myo-inositol 2-(L-cysteinylamino)-2-deoxy-alpha-D-glucopyranoside</name>
        <dbReference type="ChEBI" id="CHEBI:58887"/>
    </ligand>
</feature>
<feature type="binding site" evidence="4">
    <location>
        <position position="44"/>
    </location>
    <ligand>
        <name>1D-myo-inositol 2-(L-cysteinylamino)-2-deoxy-alpha-D-glucopyranoside</name>
        <dbReference type="ChEBI" id="CHEBI:58887"/>
    </ligand>
</feature>
<evidence type="ECO:0000256" key="2">
    <source>
        <dbReference type="ARBA" id="ARBA00022737"/>
    </source>
</evidence>
<comment type="function">
    <text evidence="4">Catalyzes the transfer of acetyl from acetyl-CoA to desacetylmycothiol (Cys-GlcN-Ins) to form mycothiol.</text>
</comment>
<feature type="domain" description="N-acetyltransferase" evidence="5">
    <location>
        <begin position="173"/>
        <end position="323"/>
    </location>
</feature>
<comment type="subunit">
    <text evidence="4">Monomer.</text>
</comment>
<sequence>MSQAHPENWPALIIKGALDAELLRDFRALTAAAEESDGNPPLSEQTLVMLRGADGGDHSVVSFALYAPIEGSDPATAEDLAGIAVVVDAPDASGVLELAVHPSYRNQGVAGRLLDALQKERSLEGLSAWSHGGHEAAAQLATRFGYGPVRELWKMRLMSSTSALPDAALPDGVSLRAFVPGQDEQAWLAANRAAFSHHPEQGSMTLEDLEARKAEDWFDPEGFFLAVNDADELLGFHWTKVHPRQGPHPAIGEVYVVGVTPAAQGSGLGKALTVAGIKHLQDQGLHAVMLYVDADNQAAVALYQKLGFVRWDTDVMYGPLTKN</sequence>
<name>A0ABT9TGQ8_PAENI</name>
<evidence type="ECO:0000256" key="1">
    <source>
        <dbReference type="ARBA" id="ARBA00022679"/>
    </source>
</evidence>
<evidence type="ECO:0000313" key="7">
    <source>
        <dbReference type="Proteomes" id="UP001244563"/>
    </source>
</evidence>
<dbReference type="NCBIfam" id="TIGR03448">
    <property type="entry name" value="mycothiol_MshD"/>
    <property type="match status" value="1"/>
</dbReference>
<gene>
    <name evidence="4" type="primary">mshD</name>
    <name evidence="6" type="ORF">J2T10_000426</name>
</gene>
<evidence type="ECO:0000256" key="4">
    <source>
        <dbReference type="HAMAP-Rule" id="MF_01698"/>
    </source>
</evidence>
<accession>A0ABT9TGQ8</accession>
<feature type="binding site" evidence="4">
    <location>
        <begin position="257"/>
        <end position="259"/>
    </location>
    <ligand>
        <name>acetyl-CoA</name>
        <dbReference type="ChEBI" id="CHEBI:57288"/>
        <label>2</label>
    </ligand>
</feature>
<dbReference type="GO" id="GO:0035447">
    <property type="term" value="F:mycothiol synthase activity"/>
    <property type="evidence" value="ECO:0007669"/>
    <property type="project" value="UniProtKB-EC"/>
</dbReference>
<dbReference type="PANTHER" id="PTHR43617:SF31">
    <property type="entry name" value="MYCOTHIOL ACETYLTRANSFERASE"/>
    <property type="match status" value="1"/>
</dbReference>
<dbReference type="CDD" id="cd04301">
    <property type="entry name" value="NAT_SF"/>
    <property type="match status" value="2"/>
</dbReference>
<dbReference type="InterPro" id="IPR000182">
    <property type="entry name" value="GNAT_dom"/>
</dbReference>
<dbReference type="InterPro" id="IPR050276">
    <property type="entry name" value="MshD_Acetyltransferase"/>
</dbReference>
<dbReference type="PROSITE" id="PS51186">
    <property type="entry name" value="GNAT"/>
    <property type="match status" value="2"/>
</dbReference>
<dbReference type="RefSeq" id="WP_064721584.1">
    <property type="nucleotide sequence ID" value="NZ_BDDW01000001.1"/>
</dbReference>
<feature type="binding site" evidence="4">
    <location>
        <position position="253"/>
    </location>
    <ligand>
        <name>1D-myo-inositol 2-(L-cysteinylamino)-2-deoxy-alpha-D-glucopyranoside</name>
        <dbReference type="ChEBI" id="CHEBI:58887"/>
    </ligand>
</feature>